<dbReference type="Gene3D" id="3.40.50.10490">
    <property type="entry name" value="Glucose-6-phosphate isomerase like protein, domain 1"/>
    <property type="match status" value="2"/>
</dbReference>
<proteinExistence type="inferred from homology"/>
<keyword evidence="6 8" id="KW-0413">Isomerase</keyword>
<comment type="pathway">
    <text evidence="1 8">Carbohydrate degradation; glycolysis; D-glyceraldehyde 3-phosphate and glycerone phosphate from D-glucose: step 2/4.</text>
</comment>
<reference evidence="10" key="1">
    <citation type="journal article" date="2019" name="Int. J. Syst. Evol. Microbiol.">
        <title>The Global Catalogue of Microorganisms (GCM) 10K type strain sequencing project: providing services to taxonomists for standard genome sequencing and annotation.</title>
        <authorList>
            <consortium name="The Broad Institute Genomics Platform"/>
            <consortium name="The Broad Institute Genome Sequencing Center for Infectious Disease"/>
            <person name="Wu L."/>
            <person name="Ma J."/>
        </authorList>
    </citation>
    <scope>NUCLEOTIDE SEQUENCE [LARGE SCALE GENOMIC DNA]</scope>
    <source>
        <strain evidence="10">CECT 8472</strain>
    </source>
</reference>
<dbReference type="SUPFAM" id="SSF53697">
    <property type="entry name" value="SIS domain"/>
    <property type="match status" value="1"/>
</dbReference>
<keyword evidence="5 8" id="KW-0324">Glycolysis</keyword>
<keyword evidence="4 8" id="KW-0312">Gluconeogenesis</keyword>
<dbReference type="EC" id="5.3.1.9" evidence="3 8"/>
<keyword evidence="10" id="KW-1185">Reference proteome</keyword>
<organism evidence="9 10">
    <name type="scientific">Fodinicurvata halophila</name>
    <dbReference type="NCBI Taxonomy" id="1419723"/>
    <lineage>
        <taxon>Bacteria</taxon>
        <taxon>Pseudomonadati</taxon>
        <taxon>Pseudomonadota</taxon>
        <taxon>Alphaproteobacteria</taxon>
        <taxon>Rhodospirillales</taxon>
        <taxon>Rhodovibrionaceae</taxon>
        <taxon>Fodinicurvata</taxon>
    </lineage>
</organism>
<dbReference type="PRINTS" id="PR00662">
    <property type="entry name" value="G6PISOMERASE"/>
</dbReference>
<evidence type="ECO:0000256" key="4">
    <source>
        <dbReference type="ARBA" id="ARBA00022432"/>
    </source>
</evidence>
<comment type="caution">
    <text evidence="9">The sequence shown here is derived from an EMBL/GenBank/DDBJ whole genome shotgun (WGS) entry which is preliminary data.</text>
</comment>
<dbReference type="InterPro" id="IPR035476">
    <property type="entry name" value="SIS_PGI_1"/>
</dbReference>
<dbReference type="GO" id="GO:0016853">
    <property type="term" value="F:isomerase activity"/>
    <property type="evidence" value="ECO:0007669"/>
    <property type="project" value="UniProtKB-KW"/>
</dbReference>
<dbReference type="EMBL" id="JBHSCW010000002">
    <property type="protein sequence ID" value="MFC4350696.1"/>
    <property type="molecule type" value="Genomic_DNA"/>
</dbReference>
<dbReference type="InterPro" id="IPR001672">
    <property type="entry name" value="G6P_Isomerase"/>
</dbReference>
<dbReference type="CDD" id="cd05015">
    <property type="entry name" value="SIS_PGI_1"/>
    <property type="match status" value="1"/>
</dbReference>
<name>A0ABV8UIN1_9PROT</name>
<comment type="catalytic activity">
    <reaction evidence="7 8">
        <text>alpha-D-glucose 6-phosphate = beta-D-fructose 6-phosphate</text>
        <dbReference type="Rhea" id="RHEA:11816"/>
        <dbReference type="ChEBI" id="CHEBI:57634"/>
        <dbReference type="ChEBI" id="CHEBI:58225"/>
        <dbReference type="EC" id="5.3.1.9"/>
    </reaction>
</comment>
<dbReference type="PANTHER" id="PTHR11469">
    <property type="entry name" value="GLUCOSE-6-PHOSPHATE ISOMERASE"/>
    <property type="match status" value="1"/>
</dbReference>
<evidence type="ECO:0000256" key="2">
    <source>
        <dbReference type="ARBA" id="ARBA00006604"/>
    </source>
</evidence>
<evidence type="ECO:0000256" key="6">
    <source>
        <dbReference type="ARBA" id="ARBA00023235"/>
    </source>
</evidence>
<dbReference type="CDD" id="cd05016">
    <property type="entry name" value="SIS_PGI_2"/>
    <property type="match status" value="1"/>
</dbReference>
<evidence type="ECO:0000256" key="1">
    <source>
        <dbReference type="ARBA" id="ARBA00004926"/>
    </source>
</evidence>
<dbReference type="PROSITE" id="PS00174">
    <property type="entry name" value="P_GLUCOSE_ISOMERASE_2"/>
    <property type="match status" value="1"/>
</dbReference>
<evidence type="ECO:0000256" key="8">
    <source>
        <dbReference type="RuleBase" id="RU000612"/>
    </source>
</evidence>
<dbReference type="RefSeq" id="WP_382421041.1">
    <property type="nucleotide sequence ID" value="NZ_JBHSCW010000002.1"/>
</dbReference>
<dbReference type="InterPro" id="IPR035482">
    <property type="entry name" value="SIS_PGI_2"/>
</dbReference>
<comment type="similarity">
    <text evidence="2 8">Belongs to the GPI family.</text>
</comment>
<accession>A0ABV8UIN1</accession>
<dbReference type="InterPro" id="IPR018189">
    <property type="entry name" value="Phosphoglucose_isomerase_CS"/>
</dbReference>
<dbReference type="Pfam" id="PF00342">
    <property type="entry name" value="PGI"/>
    <property type="match status" value="1"/>
</dbReference>
<protein>
    <recommendedName>
        <fullName evidence="3 8">Glucose-6-phosphate isomerase</fullName>
        <ecNumber evidence="3 8">5.3.1.9</ecNumber>
    </recommendedName>
</protein>
<dbReference type="PANTHER" id="PTHR11469:SF1">
    <property type="entry name" value="GLUCOSE-6-PHOSPHATE ISOMERASE"/>
    <property type="match status" value="1"/>
</dbReference>
<evidence type="ECO:0000256" key="5">
    <source>
        <dbReference type="ARBA" id="ARBA00023152"/>
    </source>
</evidence>
<dbReference type="InterPro" id="IPR046348">
    <property type="entry name" value="SIS_dom_sf"/>
</dbReference>
<evidence type="ECO:0000256" key="3">
    <source>
        <dbReference type="ARBA" id="ARBA00011952"/>
    </source>
</evidence>
<dbReference type="Proteomes" id="UP001595799">
    <property type="component" value="Unassembled WGS sequence"/>
</dbReference>
<dbReference type="PROSITE" id="PS51463">
    <property type="entry name" value="P_GLUCOSE_ISOMERASE_3"/>
    <property type="match status" value="1"/>
</dbReference>
<evidence type="ECO:0000313" key="9">
    <source>
        <dbReference type="EMBL" id="MFC4350696.1"/>
    </source>
</evidence>
<sequence length="438" mass="46976">MPFRIDVEGCLTEPGRDDALTGEDLKAGLETLTPATRKLAEQRAAGSGPEFLQLPERTEDLARAGELAASLAETCDDILILGTGGSSLGAQALYALADSGYGNRLGGPNLHFLDNVDPHSFDDFLAAVDLPRLGVVAVSKSGATAETLCQTMLVLEALLTEVDESRLARQVAVITEPKDSPLKALAERYHLPCLDHDEGVGGRYSVLSVVGLLPALLAGLDAAALRRGAKEVLDRSLGGGAEERGSPQAGAVLSVEYARRAGLTQSVLMPYLDRLGYFGLWFRQLWAESLGKQGRGLTPIRAMGAVDQHSQLQLYLEGPRDKLFTLIRMSEAPEGASIPADLAEDPALDYLAGHSMGDLLDAMARATAETLIRHRRPTRVITLDDLDETVLGGLLMHFMLETVFAAELLQVNPFDQPAVEEGKQLARDYLKKGARESA</sequence>
<gene>
    <name evidence="9" type="ORF">ACFOW6_03965</name>
</gene>
<evidence type="ECO:0000313" key="10">
    <source>
        <dbReference type="Proteomes" id="UP001595799"/>
    </source>
</evidence>
<evidence type="ECO:0000256" key="7">
    <source>
        <dbReference type="ARBA" id="ARBA00029321"/>
    </source>
</evidence>